<name>A0A225USV6_9STRA</name>
<feature type="domain" description="Reverse transcriptase Ty1/copia-type" evidence="1">
    <location>
        <begin position="30"/>
        <end position="143"/>
    </location>
</feature>
<dbReference type="InterPro" id="IPR013103">
    <property type="entry name" value="RVT_2"/>
</dbReference>
<evidence type="ECO:0000259" key="1">
    <source>
        <dbReference type="Pfam" id="PF07727"/>
    </source>
</evidence>
<feature type="non-terminal residue" evidence="2">
    <location>
        <position position="1"/>
    </location>
</feature>
<dbReference type="OrthoDB" id="1931024at2759"/>
<reference evidence="3" key="1">
    <citation type="submission" date="2017-03" db="EMBL/GenBank/DDBJ databases">
        <title>Phytopthora megakarya and P. palmivora, two closely related causual agents of cacao black pod achieved similar genome size and gene model numbers by different mechanisms.</title>
        <authorList>
            <person name="Ali S."/>
            <person name="Shao J."/>
            <person name="Larry D.J."/>
            <person name="Kronmiller B."/>
            <person name="Shen D."/>
            <person name="Strem M.D."/>
            <person name="Melnick R.L."/>
            <person name="Guiltinan M.J."/>
            <person name="Tyler B.M."/>
            <person name="Meinhardt L.W."/>
            <person name="Bailey B.A."/>
        </authorList>
    </citation>
    <scope>NUCLEOTIDE SEQUENCE [LARGE SCALE GENOMIC DNA]</scope>
    <source>
        <strain evidence="3">zdho120</strain>
    </source>
</reference>
<evidence type="ECO:0000313" key="2">
    <source>
        <dbReference type="EMBL" id="OWY96110.1"/>
    </source>
</evidence>
<dbReference type="EMBL" id="NBNE01012077">
    <property type="protein sequence ID" value="OWY96110.1"/>
    <property type="molecule type" value="Genomic_DNA"/>
</dbReference>
<dbReference type="Proteomes" id="UP000198211">
    <property type="component" value="Unassembled WGS sequence"/>
</dbReference>
<comment type="caution">
    <text evidence="2">The sequence shown here is derived from an EMBL/GenBank/DDBJ whole genome shotgun (WGS) entry which is preliminary data.</text>
</comment>
<keyword evidence="3" id="KW-1185">Reference proteome</keyword>
<proteinExistence type="predicted"/>
<evidence type="ECO:0000313" key="3">
    <source>
        <dbReference type="Proteomes" id="UP000198211"/>
    </source>
</evidence>
<sequence length="144" mass="16925">SERGTNGSQRKPWQEVLDLEYQPLLENGTEKLSKLPIGYKVLPCQWVLAVKYNADGLGFVRCNIEYCIYVQKVGEHWIIVVVYVDDLTILSQDMRLINHLKFDLLSRFTMKDVGDIHYILKMEVRRNREKRTMSISQQSYVNEL</sequence>
<protein>
    <submittedName>
        <fullName evidence="2">Gag-pol Polyprotein</fullName>
    </submittedName>
</protein>
<gene>
    <name evidence="2" type="ORF">PHMEG_00033713</name>
</gene>
<dbReference type="AlphaFoldDB" id="A0A225USV6"/>
<dbReference type="Pfam" id="PF07727">
    <property type="entry name" value="RVT_2"/>
    <property type="match status" value="1"/>
</dbReference>
<organism evidence="2 3">
    <name type="scientific">Phytophthora megakarya</name>
    <dbReference type="NCBI Taxonomy" id="4795"/>
    <lineage>
        <taxon>Eukaryota</taxon>
        <taxon>Sar</taxon>
        <taxon>Stramenopiles</taxon>
        <taxon>Oomycota</taxon>
        <taxon>Peronosporomycetes</taxon>
        <taxon>Peronosporales</taxon>
        <taxon>Peronosporaceae</taxon>
        <taxon>Phytophthora</taxon>
    </lineage>
</organism>
<accession>A0A225USV6</accession>